<feature type="compositionally biased region" description="Polar residues" evidence="1">
    <location>
        <begin position="427"/>
        <end position="447"/>
    </location>
</feature>
<evidence type="ECO:0000256" key="1">
    <source>
        <dbReference type="SAM" id="MobiDB-lite"/>
    </source>
</evidence>
<dbReference type="PANTHER" id="PTHR45960">
    <property type="entry name" value="GRB2-ASSOCIATED-BINDING PROTEIN"/>
    <property type="match status" value="1"/>
</dbReference>
<comment type="caution">
    <text evidence="3">The sequence shown here is derived from an EMBL/GenBank/DDBJ whole genome shotgun (WGS) entry which is preliminary data.</text>
</comment>
<evidence type="ECO:0000313" key="4">
    <source>
        <dbReference type="Proteomes" id="UP001142055"/>
    </source>
</evidence>
<evidence type="ECO:0000313" key="3">
    <source>
        <dbReference type="EMBL" id="KAJ6220169.1"/>
    </source>
</evidence>
<organism evidence="3 4">
    <name type="scientific">Blomia tropicalis</name>
    <name type="common">Mite</name>
    <dbReference type="NCBI Taxonomy" id="40697"/>
    <lineage>
        <taxon>Eukaryota</taxon>
        <taxon>Metazoa</taxon>
        <taxon>Ecdysozoa</taxon>
        <taxon>Arthropoda</taxon>
        <taxon>Chelicerata</taxon>
        <taxon>Arachnida</taxon>
        <taxon>Acari</taxon>
        <taxon>Acariformes</taxon>
        <taxon>Sarcoptiformes</taxon>
        <taxon>Astigmata</taxon>
        <taxon>Glycyphagoidea</taxon>
        <taxon>Echimyopodidae</taxon>
        <taxon>Blomia</taxon>
    </lineage>
</organism>
<gene>
    <name evidence="3" type="ORF">RDWZM_005981</name>
</gene>
<dbReference type="Pfam" id="PF00169">
    <property type="entry name" value="PH"/>
    <property type="match status" value="1"/>
</dbReference>
<feature type="compositionally biased region" description="Polar residues" evidence="1">
    <location>
        <begin position="165"/>
        <end position="178"/>
    </location>
</feature>
<dbReference type="InterPro" id="IPR046355">
    <property type="entry name" value="Gab1-4-like"/>
</dbReference>
<dbReference type="SUPFAM" id="SSF50729">
    <property type="entry name" value="PH domain-like"/>
    <property type="match status" value="1"/>
</dbReference>
<dbReference type="CDD" id="cd13324">
    <property type="entry name" value="PH_Gab-like"/>
    <property type="match status" value="1"/>
</dbReference>
<dbReference type="SMART" id="SM00233">
    <property type="entry name" value="PH"/>
    <property type="match status" value="1"/>
</dbReference>
<feature type="region of interest" description="Disordered" evidence="1">
    <location>
        <begin position="484"/>
        <end position="521"/>
    </location>
</feature>
<dbReference type="PANTHER" id="PTHR45960:SF2">
    <property type="entry name" value="PROTEIN DAUGHTER OF SEVENLESS"/>
    <property type="match status" value="1"/>
</dbReference>
<feature type="region of interest" description="Disordered" evidence="1">
    <location>
        <begin position="209"/>
        <end position="235"/>
    </location>
</feature>
<dbReference type="Proteomes" id="UP001142055">
    <property type="component" value="Chromosome 2"/>
</dbReference>
<feature type="compositionally biased region" description="Basic residues" evidence="1">
    <location>
        <begin position="1"/>
        <end position="22"/>
    </location>
</feature>
<dbReference type="InterPro" id="IPR001849">
    <property type="entry name" value="PH_domain"/>
</dbReference>
<feature type="region of interest" description="Disordered" evidence="1">
    <location>
        <begin position="1"/>
        <end position="29"/>
    </location>
</feature>
<dbReference type="EMBL" id="JAPWDV010000002">
    <property type="protein sequence ID" value="KAJ6220169.1"/>
    <property type="molecule type" value="Genomic_DNA"/>
</dbReference>
<feature type="region of interest" description="Disordered" evidence="1">
    <location>
        <begin position="427"/>
        <end position="458"/>
    </location>
</feature>
<name>A0A9Q0M779_BLOTA</name>
<dbReference type="OMA" id="CERQYLD"/>
<feature type="domain" description="PH" evidence="2">
    <location>
        <begin position="28"/>
        <end position="139"/>
    </location>
</feature>
<reference evidence="3" key="1">
    <citation type="submission" date="2022-12" db="EMBL/GenBank/DDBJ databases">
        <title>Genome assemblies of Blomia tropicalis.</title>
        <authorList>
            <person name="Cui Y."/>
        </authorList>
    </citation>
    <scope>NUCLEOTIDE SEQUENCE</scope>
    <source>
        <tissue evidence="3">Adult mites</tissue>
    </source>
</reference>
<feature type="region of interest" description="Disordered" evidence="1">
    <location>
        <begin position="312"/>
        <end position="380"/>
    </location>
</feature>
<dbReference type="GO" id="GO:0007165">
    <property type="term" value="P:signal transduction"/>
    <property type="evidence" value="ECO:0007669"/>
    <property type="project" value="TreeGrafter"/>
</dbReference>
<feature type="compositionally biased region" description="Polar residues" evidence="1">
    <location>
        <begin position="338"/>
        <end position="353"/>
    </location>
</feature>
<feature type="region of interest" description="Disordered" evidence="1">
    <location>
        <begin position="159"/>
        <end position="192"/>
    </location>
</feature>
<dbReference type="AlphaFoldDB" id="A0A9Q0M779"/>
<dbReference type="GO" id="GO:0005737">
    <property type="term" value="C:cytoplasm"/>
    <property type="evidence" value="ECO:0007669"/>
    <property type="project" value="TreeGrafter"/>
</dbReference>
<keyword evidence="4" id="KW-1185">Reference proteome</keyword>
<dbReference type="Gene3D" id="2.30.29.30">
    <property type="entry name" value="Pleckstrin-homology domain (PH domain)/Phosphotyrosine-binding domain (PTB)"/>
    <property type="match status" value="1"/>
</dbReference>
<proteinExistence type="predicted"/>
<dbReference type="PROSITE" id="PS50003">
    <property type="entry name" value="PH_DOMAIN"/>
    <property type="match status" value="1"/>
</dbReference>
<evidence type="ECO:0000259" key="2">
    <source>
        <dbReference type="PROSITE" id="PS50003"/>
    </source>
</evidence>
<dbReference type="InterPro" id="IPR011993">
    <property type="entry name" value="PH-like_dom_sf"/>
</dbReference>
<dbReference type="GO" id="GO:0035591">
    <property type="term" value="F:signaling adaptor activity"/>
    <property type="evidence" value="ECO:0007669"/>
    <property type="project" value="TreeGrafter"/>
</dbReference>
<sequence length="561" mass="63111">MDINHHYHQHHGHANHHSHHNGSHNSQHIVHSGWLMKSPPEKRLWKTKWRRRWFVLKLSGQIPGQYVLEYYMDENCKKLKGTIDLDQCEQVDAGLQLEIRKENFEFMFDLRTTKRVYYLVASSDEDMNKWVECICSVCGLKMEAVQNELALLPPMAELSEERYSPQPSQSDSIQLQTAPTPPPPPPTSQHSNVVVNLHEPSLNYIPISECYTGKPNSNSPPPPRPPKPRALQLAGKSQSSLALWPAESTPTHPVRFGAANTLDLRRSPRSSVNPPVLINDRPLYLNHSSPINQSASHQYEFCNGGTVVINQQGNGFEAPPMVNRDLKPHRRHGPGRSSIDSTNPNPFGSQASRHTLPRPPPSYPIRGDDTRKSFNQNHHTNSNFLSHHLAIEKVASKLPPSYLMGNHAQVHDSSNAEIQYLDLDLESNSESTNSQSPRTPFTDSTSGTNGGVSDLPNNLNQPITWNIPPNNNISNNNNNNNAIHHGIHMKPHQHNQNPIHHNNNNNVAMPNANHVNALPANNHCNSSSTVYKKVDFVKTQAFNKMRSELDMNQYRSGQPSQ</sequence>
<protein>
    <recommendedName>
        <fullName evidence="2">PH domain-containing protein</fullName>
    </recommendedName>
</protein>
<accession>A0A9Q0M779</accession>
<feature type="compositionally biased region" description="Low complexity" evidence="1">
    <location>
        <begin position="494"/>
        <end position="516"/>
    </location>
</feature>